<keyword evidence="4" id="KW-1185">Reference proteome</keyword>
<evidence type="ECO:0000313" key="4">
    <source>
        <dbReference type="Proteomes" id="UP001619887"/>
    </source>
</evidence>
<dbReference type="InterPro" id="IPR031643">
    <property type="entry name" value="DUF4708"/>
</dbReference>
<feature type="domain" description="DUF4708" evidence="2">
    <location>
        <begin position="1"/>
        <end position="76"/>
    </location>
</feature>
<proteinExistence type="predicted"/>
<gene>
    <name evidence="3" type="ORF">OYC64_011362</name>
</gene>
<feature type="region of interest" description="Disordered" evidence="1">
    <location>
        <begin position="145"/>
        <end position="206"/>
    </location>
</feature>
<dbReference type="PANTHER" id="PTHR28495:SF1">
    <property type="entry name" value="GENE, 17266-RELATED"/>
    <property type="match status" value="1"/>
</dbReference>
<feature type="region of interest" description="Disordered" evidence="1">
    <location>
        <begin position="296"/>
        <end position="355"/>
    </location>
</feature>
<dbReference type="EMBL" id="JBIYXZ010002090">
    <property type="protein sequence ID" value="KAL3040315.1"/>
    <property type="molecule type" value="Genomic_DNA"/>
</dbReference>
<feature type="compositionally biased region" description="Basic residues" evidence="1">
    <location>
        <begin position="306"/>
        <end position="315"/>
    </location>
</feature>
<feature type="compositionally biased region" description="Pro residues" evidence="1">
    <location>
        <begin position="145"/>
        <end position="157"/>
    </location>
</feature>
<comment type="caution">
    <text evidence="3">The sequence shown here is derived from an EMBL/GenBank/DDBJ whole genome shotgun (WGS) entry which is preliminary data.</text>
</comment>
<dbReference type="Proteomes" id="UP001619887">
    <property type="component" value="Unassembled WGS sequence"/>
</dbReference>
<reference evidence="3 4" key="2">
    <citation type="journal article" date="2024" name="G3 (Bethesda)">
        <title>The genome of the cryopelagic Antarctic bald notothen, Trematomus borchgrevinki.</title>
        <authorList>
            <person name="Rayamajhi N."/>
            <person name="Rivera-Colon A.G."/>
            <person name="Minhas B.F."/>
            <person name="Cheng C.C."/>
            <person name="Catchen J.M."/>
        </authorList>
    </citation>
    <scope>NUCLEOTIDE SEQUENCE [LARGE SCALE GENOMIC DNA]</scope>
    <source>
        <strain evidence="3">AGRC-2024</strain>
    </source>
</reference>
<evidence type="ECO:0000256" key="1">
    <source>
        <dbReference type="SAM" id="MobiDB-lite"/>
    </source>
</evidence>
<dbReference type="AlphaFoldDB" id="A0ABD2FEI8"/>
<feature type="compositionally biased region" description="Low complexity" evidence="1">
    <location>
        <begin position="158"/>
        <end position="174"/>
    </location>
</feature>
<dbReference type="Pfam" id="PF15813">
    <property type="entry name" value="DUF4708"/>
    <property type="match status" value="1"/>
</dbReference>
<feature type="region of interest" description="Disordered" evidence="1">
    <location>
        <begin position="230"/>
        <end position="256"/>
    </location>
</feature>
<dbReference type="PANTHER" id="PTHR28495">
    <property type="entry name" value="HYPOTHETICAL PROTEIN LOC100359752"/>
    <property type="match status" value="1"/>
</dbReference>
<name>A0ABD2FEI8_PAGBO</name>
<sequence length="407" mass="44682">MKKGQIITIRHQLPKDGPFKTYRDLQNHWNHLYGYRLPELAEEEVVYCSVYFRLVGERLFTYPLSCVRLQPLQTLPRVDLQGALSCFLSDTQKQLQSVCGLPATLTGKPCYSTVSLSTASTLQVMKDPVNLSSSSSMRQILTQLPPLPLRPLPPSRPIRPFFGSQPPSLPPQGLLGNGRGFTQSQGPPSSSSSSSSSSLVSSLSSLPPQKRIPFFRNKFPSRHVNIALQKQRETGGRVTLPSLKTPSIASTSSSTSLLSAASLPAPRFSRRPAHPLSDSRPNLKHVLTLSPVSKHGLLLLPPRPKPAIKPKHRVKFSSDANAESEANPPGNRNTSSESEGVAFESKPKKHRSAVQDVDVEQIARSNQLSKLNAETLSSWLRGRGVHLPTKMRKEDLMLKVMGCLAEA</sequence>
<feature type="compositionally biased region" description="Low complexity" evidence="1">
    <location>
        <begin position="187"/>
        <end position="206"/>
    </location>
</feature>
<accession>A0ABD2FEI8</accession>
<reference evidence="3 4" key="1">
    <citation type="journal article" date="2022" name="G3 (Bethesda)">
        <title>Evaluating Illumina-, Nanopore-, and PacBio-based genome assembly strategies with the bald notothen, Trematomus borchgrevinki.</title>
        <authorList>
            <person name="Rayamajhi N."/>
            <person name="Cheng C.C."/>
            <person name="Catchen J.M."/>
        </authorList>
    </citation>
    <scope>NUCLEOTIDE SEQUENCE [LARGE SCALE GENOMIC DNA]</scope>
    <source>
        <strain evidence="3">AGRC-2024</strain>
    </source>
</reference>
<protein>
    <recommendedName>
        <fullName evidence="2">DUF4708 domain-containing protein</fullName>
    </recommendedName>
</protein>
<evidence type="ECO:0000259" key="2">
    <source>
        <dbReference type="Pfam" id="PF15813"/>
    </source>
</evidence>
<feature type="compositionally biased region" description="Low complexity" evidence="1">
    <location>
        <begin position="242"/>
        <end position="256"/>
    </location>
</feature>
<organism evidence="3 4">
    <name type="scientific">Pagothenia borchgrevinki</name>
    <name type="common">Bald rockcod</name>
    <name type="synonym">Trematomus borchgrevinki</name>
    <dbReference type="NCBI Taxonomy" id="8213"/>
    <lineage>
        <taxon>Eukaryota</taxon>
        <taxon>Metazoa</taxon>
        <taxon>Chordata</taxon>
        <taxon>Craniata</taxon>
        <taxon>Vertebrata</taxon>
        <taxon>Euteleostomi</taxon>
        <taxon>Actinopterygii</taxon>
        <taxon>Neopterygii</taxon>
        <taxon>Teleostei</taxon>
        <taxon>Neoteleostei</taxon>
        <taxon>Acanthomorphata</taxon>
        <taxon>Eupercaria</taxon>
        <taxon>Perciformes</taxon>
        <taxon>Notothenioidei</taxon>
        <taxon>Nototheniidae</taxon>
        <taxon>Pagothenia</taxon>
    </lineage>
</organism>
<evidence type="ECO:0000313" key="3">
    <source>
        <dbReference type="EMBL" id="KAL3040315.1"/>
    </source>
</evidence>